<accession>A0A0S4FP55</accession>
<dbReference type="Gene3D" id="3.30.2010.10">
    <property type="entry name" value="Metalloproteases ('zincins'), catalytic domain"/>
    <property type="match status" value="1"/>
</dbReference>
<keyword evidence="9" id="KW-0472">Membrane</keyword>
<sequence>MERKQLLLLNPVEYEHHFDKKALKTLEGTPGLEKTVKYIHKHGVERIMRLSYTGSNIKVTPDNFPDIYKLLEEACANIFLKDIPELYIQWNYDVNACAIGSQNPIIVLNSGAIDLLSNDELLYLIGHEAGHIKSGHMLYHDMSLIIPILGDIIGSATLGIGGLVSSGLELALLYWYRMSELTADRAGLLACQDKKSVFSTLMKIGGVPKSFYDKMNTEDFIKQAEDFKGFDLETSDKVAKTVMISLSDHPWTVLRASEILKWVDSGKYDEIIEMHGKGSLEDIEITCQKCGKKLSGNETFCGVCGSKVWKR</sequence>
<proteinExistence type="inferred from homology"/>
<evidence type="ECO:0000256" key="6">
    <source>
        <dbReference type="ARBA" id="ARBA00022833"/>
    </source>
</evidence>
<keyword evidence="13" id="KW-1185">Reference proteome</keyword>
<keyword evidence="2 10" id="KW-0645">Protease</keyword>
<keyword evidence="3" id="KW-0812">Transmembrane</keyword>
<dbReference type="CDD" id="cd07325">
    <property type="entry name" value="M48_Ste24p_like"/>
    <property type="match status" value="1"/>
</dbReference>
<dbReference type="Proteomes" id="UP000062768">
    <property type="component" value="Chromosome I"/>
</dbReference>
<dbReference type="Pfam" id="PF01435">
    <property type="entry name" value="Peptidase_M48"/>
    <property type="match status" value="1"/>
</dbReference>
<dbReference type="PATRIC" id="fig|2162.10.peg.1225"/>
<evidence type="ECO:0000259" key="11">
    <source>
        <dbReference type="Pfam" id="PF01435"/>
    </source>
</evidence>
<dbReference type="PANTHER" id="PTHR43221">
    <property type="entry name" value="PROTEASE HTPX"/>
    <property type="match status" value="1"/>
</dbReference>
<evidence type="ECO:0000256" key="1">
    <source>
        <dbReference type="ARBA" id="ARBA00022475"/>
    </source>
</evidence>
<dbReference type="RefSeq" id="WP_060537664.1">
    <property type="nucleotide sequence ID" value="NZ_LN734822.1"/>
</dbReference>
<keyword evidence="6 10" id="KW-0862">Zinc</keyword>
<dbReference type="PANTHER" id="PTHR43221:SF3">
    <property type="entry name" value="SLL1280 PROTEIN"/>
    <property type="match status" value="1"/>
</dbReference>
<keyword evidence="5 10" id="KW-0378">Hydrolase</keyword>
<name>A0A0S4FP55_METFO</name>
<keyword evidence="1" id="KW-1003">Cell membrane</keyword>
<keyword evidence="7" id="KW-1133">Transmembrane helix</keyword>
<evidence type="ECO:0000256" key="8">
    <source>
        <dbReference type="ARBA" id="ARBA00023049"/>
    </source>
</evidence>
<evidence type="ECO:0000313" key="13">
    <source>
        <dbReference type="Proteomes" id="UP000062768"/>
    </source>
</evidence>
<evidence type="ECO:0000256" key="5">
    <source>
        <dbReference type="ARBA" id="ARBA00022801"/>
    </source>
</evidence>
<keyword evidence="4" id="KW-0479">Metal-binding</keyword>
<dbReference type="GO" id="GO:0004222">
    <property type="term" value="F:metalloendopeptidase activity"/>
    <property type="evidence" value="ECO:0007669"/>
    <property type="project" value="InterPro"/>
</dbReference>
<comment type="similarity">
    <text evidence="10">Belongs to the peptidase M48 family.</text>
</comment>
<evidence type="ECO:0000256" key="2">
    <source>
        <dbReference type="ARBA" id="ARBA00022670"/>
    </source>
</evidence>
<comment type="cofactor">
    <cofactor evidence="10">
        <name>Zn(2+)</name>
        <dbReference type="ChEBI" id="CHEBI:29105"/>
    </cofactor>
    <text evidence="10">Binds 1 zinc ion per subunit.</text>
</comment>
<reference evidence="12" key="1">
    <citation type="submission" date="2014-09" db="EMBL/GenBank/DDBJ databases">
        <authorList>
            <person name="Wibberg D."/>
        </authorList>
    </citation>
    <scope>NUCLEOTIDE SEQUENCE [LARGE SCALE GENOMIC DNA]</scope>
    <source>
        <strain evidence="12">Mb9</strain>
    </source>
</reference>
<dbReference type="InterPro" id="IPR050083">
    <property type="entry name" value="HtpX_protease"/>
</dbReference>
<evidence type="ECO:0000313" key="12">
    <source>
        <dbReference type="EMBL" id="CEL24810.1"/>
    </source>
</evidence>
<dbReference type="EMBL" id="LN734822">
    <property type="protein sequence ID" value="CEL24810.1"/>
    <property type="molecule type" value="Genomic_DNA"/>
</dbReference>
<gene>
    <name evidence="12" type="ORF">MB9_1172</name>
</gene>
<keyword evidence="8 10" id="KW-0482">Metalloprotease</keyword>
<dbReference type="GeneID" id="26739422"/>
<organism evidence="12 13">
    <name type="scientific">Methanobacterium formicicum</name>
    <dbReference type="NCBI Taxonomy" id="2162"/>
    <lineage>
        <taxon>Archaea</taxon>
        <taxon>Methanobacteriati</taxon>
        <taxon>Methanobacteriota</taxon>
        <taxon>Methanomada group</taxon>
        <taxon>Methanobacteria</taxon>
        <taxon>Methanobacteriales</taxon>
        <taxon>Methanobacteriaceae</taxon>
        <taxon>Methanobacterium</taxon>
    </lineage>
</organism>
<protein>
    <submittedName>
        <fullName evidence="12">Protease</fullName>
    </submittedName>
</protein>
<evidence type="ECO:0000256" key="10">
    <source>
        <dbReference type="RuleBase" id="RU003983"/>
    </source>
</evidence>
<evidence type="ECO:0000256" key="7">
    <source>
        <dbReference type="ARBA" id="ARBA00022989"/>
    </source>
</evidence>
<dbReference type="InterPro" id="IPR001915">
    <property type="entry name" value="Peptidase_M48"/>
</dbReference>
<evidence type="ECO:0000256" key="4">
    <source>
        <dbReference type="ARBA" id="ARBA00022723"/>
    </source>
</evidence>
<feature type="domain" description="Peptidase M48" evidence="11">
    <location>
        <begin position="64"/>
        <end position="262"/>
    </location>
</feature>
<evidence type="ECO:0000256" key="9">
    <source>
        <dbReference type="ARBA" id="ARBA00023136"/>
    </source>
</evidence>
<dbReference type="GO" id="GO:0006508">
    <property type="term" value="P:proteolysis"/>
    <property type="evidence" value="ECO:0007669"/>
    <property type="project" value="UniProtKB-KW"/>
</dbReference>
<evidence type="ECO:0000256" key="3">
    <source>
        <dbReference type="ARBA" id="ARBA00022692"/>
    </source>
</evidence>
<dbReference type="AlphaFoldDB" id="A0A0S4FP55"/>
<dbReference type="GO" id="GO:0046872">
    <property type="term" value="F:metal ion binding"/>
    <property type="evidence" value="ECO:0007669"/>
    <property type="project" value="UniProtKB-KW"/>
</dbReference>